<dbReference type="PANTHER" id="PTHR42080">
    <property type="entry name" value="SRR1 DOMAIN-CONTAINING PROTEIN"/>
    <property type="match status" value="1"/>
</dbReference>
<dbReference type="Pfam" id="PF07985">
    <property type="entry name" value="SRR1"/>
    <property type="match status" value="1"/>
</dbReference>
<dbReference type="PANTHER" id="PTHR42080:SF1">
    <property type="entry name" value="SRR1-LIKE DOMAIN-CONTAINING PROTEIN"/>
    <property type="match status" value="1"/>
</dbReference>
<dbReference type="EMBL" id="JAVRQU010000001">
    <property type="protein sequence ID" value="KAK5707610.1"/>
    <property type="molecule type" value="Genomic_DNA"/>
</dbReference>
<gene>
    <name evidence="2" type="ORF">LTR97_000147</name>
</gene>
<evidence type="ECO:0000313" key="2">
    <source>
        <dbReference type="EMBL" id="KAK5707610.1"/>
    </source>
</evidence>
<sequence length="274" mass="30812">MASNIDEEVDMPHCEHMAHRKHPDPTLTVEDLTLLYTEKQHIWAGSTERAGLIDILDARRPADRWQLTEAICLGTGSFSEVWLSGYDGSGKAMLQFAAFMDVVAHLQLGNHGSIRSLIQDPSYHDVDRAFLESLGISPSVSRGERSGYEHQHLEGLDALESITGSSFICELGIEQNDTFMRKVIEFTPALMIASGPPTLEWSKYQEEMIVQDWSEQGSRMAASIQSMQDYNALRYQWIERYEAEELPGWDEPAYALGGGLCLFALPRALEEDTR</sequence>
<accession>A0AAN7WJW1</accession>
<evidence type="ECO:0000313" key="3">
    <source>
        <dbReference type="Proteomes" id="UP001310594"/>
    </source>
</evidence>
<dbReference type="AlphaFoldDB" id="A0AAN7WJW1"/>
<comment type="caution">
    <text evidence="2">The sequence shown here is derived from an EMBL/GenBank/DDBJ whole genome shotgun (WGS) entry which is preliminary data.</text>
</comment>
<organism evidence="2 3">
    <name type="scientific">Elasticomyces elasticus</name>
    <dbReference type="NCBI Taxonomy" id="574655"/>
    <lineage>
        <taxon>Eukaryota</taxon>
        <taxon>Fungi</taxon>
        <taxon>Dikarya</taxon>
        <taxon>Ascomycota</taxon>
        <taxon>Pezizomycotina</taxon>
        <taxon>Dothideomycetes</taxon>
        <taxon>Dothideomycetidae</taxon>
        <taxon>Mycosphaerellales</taxon>
        <taxon>Teratosphaeriaceae</taxon>
        <taxon>Elasticomyces</taxon>
    </lineage>
</organism>
<name>A0AAN7WJW1_9PEZI</name>
<feature type="domain" description="SRR1-like" evidence="1">
    <location>
        <begin position="63"/>
        <end position="139"/>
    </location>
</feature>
<dbReference type="Proteomes" id="UP001310594">
    <property type="component" value="Unassembled WGS sequence"/>
</dbReference>
<protein>
    <recommendedName>
        <fullName evidence="1">SRR1-like domain-containing protein</fullName>
    </recommendedName>
</protein>
<dbReference type="InterPro" id="IPR012942">
    <property type="entry name" value="SRR1-like"/>
</dbReference>
<proteinExistence type="predicted"/>
<reference evidence="2" key="1">
    <citation type="submission" date="2023-08" db="EMBL/GenBank/DDBJ databases">
        <title>Black Yeasts Isolated from many extreme environments.</title>
        <authorList>
            <person name="Coleine C."/>
            <person name="Stajich J.E."/>
            <person name="Selbmann L."/>
        </authorList>
    </citation>
    <scope>NUCLEOTIDE SEQUENCE</scope>
    <source>
        <strain evidence="2">CCFEE 5810</strain>
    </source>
</reference>
<evidence type="ECO:0000259" key="1">
    <source>
        <dbReference type="Pfam" id="PF07985"/>
    </source>
</evidence>